<dbReference type="SUPFAM" id="SSF89550">
    <property type="entry name" value="PHP domain-like"/>
    <property type="match status" value="1"/>
</dbReference>
<dbReference type="AlphaFoldDB" id="A0A517Z3L3"/>
<dbReference type="Gene3D" id="3.20.20.140">
    <property type="entry name" value="Metal-dependent hydrolases"/>
    <property type="match status" value="1"/>
</dbReference>
<evidence type="ECO:0000313" key="2">
    <source>
        <dbReference type="Proteomes" id="UP000320496"/>
    </source>
</evidence>
<dbReference type="RefSeq" id="WP_145367783.1">
    <property type="nucleotide sequence ID" value="NZ_CP036275.1"/>
</dbReference>
<dbReference type="EMBL" id="CP036275">
    <property type="protein sequence ID" value="QDU37082.1"/>
    <property type="molecule type" value="Genomic_DNA"/>
</dbReference>
<evidence type="ECO:0008006" key="3">
    <source>
        <dbReference type="Google" id="ProtNLM"/>
    </source>
</evidence>
<dbReference type="Pfam" id="PF12228">
    <property type="entry name" value="DUF3604"/>
    <property type="match status" value="1"/>
</dbReference>
<accession>A0A517Z3L3</accession>
<dbReference type="KEGG" id="mri:Mal4_13850"/>
<dbReference type="InterPro" id="IPR022028">
    <property type="entry name" value="DUF3604"/>
</dbReference>
<name>A0A517Z3L3_9PLAN</name>
<protein>
    <recommendedName>
        <fullName evidence="3">PHP domain protein</fullName>
    </recommendedName>
</protein>
<dbReference type="OrthoDB" id="543560at2"/>
<dbReference type="InterPro" id="IPR016195">
    <property type="entry name" value="Pol/histidinol_Pase-like"/>
</dbReference>
<proteinExistence type="predicted"/>
<gene>
    <name evidence="1" type="ORF">Mal4_13850</name>
</gene>
<organism evidence="1 2">
    <name type="scientific">Maioricimonas rarisocia</name>
    <dbReference type="NCBI Taxonomy" id="2528026"/>
    <lineage>
        <taxon>Bacteria</taxon>
        <taxon>Pseudomonadati</taxon>
        <taxon>Planctomycetota</taxon>
        <taxon>Planctomycetia</taxon>
        <taxon>Planctomycetales</taxon>
        <taxon>Planctomycetaceae</taxon>
        <taxon>Maioricimonas</taxon>
    </lineage>
</organism>
<reference evidence="1 2" key="1">
    <citation type="submission" date="2019-02" db="EMBL/GenBank/DDBJ databases">
        <title>Deep-cultivation of Planctomycetes and their phenomic and genomic characterization uncovers novel biology.</title>
        <authorList>
            <person name="Wiegand S."/>
            <person name="Jogler M."/>
            <person name="Boedeker C."/>
            <person name="Pinto D."/>
            <person name="Vollmers J."/>
            <person name="Rivas-Marin E."/>
            <person name="Kohn T."/>
            <person name="Peeters S.H."/>
            <person name="Heuer A."/>
            <person name="Rast P."/>
            <person name="Oberbeckmann S."/>
            <person name="Bunk B."/>
            <person name="Jeske O."/>
            <person name="Meyerdierks A."/>
            <person name="Storesund J.E."/>
            <person name="Kallscheuer N."/>
            <person name="Luecker S."/>
            <person name="Lage O.M."/>
            <person name="Pohl T."/>
            <person name="Merkel B.J."/>
            <person name="Hornburger P."/>
            <person name="Mueller R.-W."/>
            <person name="Bruemmer F."/>
            <person name="Labrenz M."/>
            <person name="Spormann A.M."/>
            <person name="Op den Camp H."/>
            <person name="Overmann J."/>
            <person name="Amann R."/>
            <person name="Jetten M.S.M."/>
            <person name="Mascher T."/>
            <person name="Medema M.H."/>
            <person name="Devos D.P."/>
            <person name="Kaster A.-K."/>
            <person name="Ovreas L."/>
            <person name="Rohde M."/>
            <person name="Galperin M.Y."/>
            <person name="Jogler C."/>
        </authorList>
    </citation>
    <scope>NUCLEOTIDE SEQUENCE [LARGE SCALE GENOMIC DNA]</scope>
    <source>
        <strain evidence="1 2">Mal4</strain>
    </source>
</reference>
<dbReference type="Proteomes" id="UP000320496">
    <property type="component" value="Chromosome"/>
</dbReference>
<sequence length="502" mass="56928">MAYELFWGDLHSHCSISYGHGTVEQALARAAQQLDFCSVTGHAFWPDMPTDRDRYAEIIDYHNEGFATLAGNWERLIELQRQASEPGRFLAIPSYEWHSLEFGDHNVYAPGPELPLRDARNLPGLREVVRQSDGIAIPHHIGYRSGYRGINWDAYREDVSPFVEIFSLHGCSLSDDAAWPMLHDMGPRDAGSTAEEGWRRGHRFGIVGGTDHHAAYPGSHGDGRMGVFAKDLTRGSLWEAFLARRVYAATGDRIDARMFLDGAWIGDCVKQPGKRTIQVAVQGADTLDRVELLRNGRIVQRWHPEPVEPNPRSHRYRLRVTWGWGRKEIPVDWDIRLSLSDGRIMDVETLFSGQAIVAPKGSSESEVNVLDEVDLPHAVIEQDERSCDWRSITTGNKTMRHETTQGMSFELEGPLDTRVTVEANGHRYAYTLAELLRRGQSHFLRGWLTEAIRIGPLVPVEECRVEGEFIDDPESDVDVYRLQVAQRNGQWAWLTPIWVERG</sequence>
<keyword evidence="2" id="KW-1185">Reference proteome</keyword>
<evidence type="ECO:0000313" key="1">
    <source>
        <dbReference type="EMBL" id="QDU37082.1"/>
    </source>
</evidence>